<feature type="non-terminal residue" evidence="3">
    <location>
        <position position="478"/>
    </location>
</feature>
<dbReference type="Gene3D" id="2.60.40.150">
    <property type="entry name" value="C2 domain"/>
    <property type="match status" value="1"/>
</dbReference>
<feature type="domain" description="C2" evidence="2">
    <location>
        <begin position="429"/>
        <end position="476"/>
    </location>
</feature>
<feature type="compositionally biased region" description="Low complexity" evidence="1">
    <location>
        <begin position="69"/>
        <end position="83"/>
    </location>
</feature>
<feature type="region of interest" description="Disordered" evidence="1">
    <location>
        <begin position="301"/>
        <end position="328"/>
    </location>
</feature>
<feature type="non-terminal residue" evidence="3">
    <location>
        <position position="1"/>
    </location>
</feature>
<dbReference type="InterPro" id="IPR035892">
    <property type="entry name" value="C2_domain_sf"/>
</dbReference>
<evidence type="ECO:0000256" key="1">
    <source>
        <dbReference type="SAM" id="MobiDB-lite"/>
    </source>
</evidence>
<protein>
    <recommendedName>
        <fullName evidence="2">C2 domain-containing protein</fullName>
    </recommendedName>
</protein>
<dbReference type="CDD" id="cd00030">
    <property type="entry name" value="C2"/>
    <property type="match status" value="1"/>
</dbReference>
<dbReference type="AlphaFoldDB" id="A0A8J4GW26"/>
<name>A0A8J4GW26_9CHLO</name>
<comment type="caution">
    <text evidence="3">The sequence shown here is derived from an EMBL/GenBank/DDBJ whole genome shotgun (WGS) entry which is preliminary data.</text>
</comment>
<reference evidence="3" key="1">
    <citation type="journal article" date="2021" name="Proc. Natl. Acad. Sci. U.S.A.">
        <title>Three genomes in the algal genus Volvox reveal the fate of a haploid sex-determining region after a transition to homothallism.</title>
        <authorList>
            <person name="Yamamoto K."/>
            <person name="Hamaji T."/>
            <person name="Kawai-Toyooka H."/>
            <person name="Matsuzaki R."/>
            <person name="Takahashi F."/>
            <person name="Nishimura Y."/>
            <person name="Kawachi M."/>
            <person name="Noguchi H."/>
            <person name="Minakuchi Y."/>
            <person name="Umen J.G."/>
            <person name="Toyoda A."/>
            <person name="Nozaki H."/>
        </authorList>
    </citation>
    <scope>NUCLEOTIDE SEQUENCE</scope>
    <source>
        <strain evidence="3">NIES-3785</strain>
    </source>
</reference>
<evidence type="ECO:0000313" key="3">
    <source>
        <dbReference type="EMBL" id="GIM16423.1"/>
    </source>
</evidence>
<dbReference type="EMBL" id="BNCQ01000078">
    <property type="protein sequence ID" value="GIM16423.1"/>
    <property type="molecule type" value="Genomic_DNA"/>
</dbReference>
<feature type="region of interest" description="Disordered" evidence="1">
    <location>
        <begin position="120"/>
        <end position="165"/>
    </location>
</feature>
<evidence type="ECO:0000313" key="4">
    <source>
        <dbReference type="Proteomes" id="UP000722791"/>
    </source>
</evidence>
<feature type="compositionally biased region" description="Gly residues" evidence="1">
    <location>
        <begin position="380"/>
        <end position="393"/>
    </location>
</feature>
<feature type="region of interest" description="Disordered" evidence="1">
    <location>
        <begin position="350"/>
        <end position="413"/>
    </location>
</feature>
<dbReference type="SUPFAM" id="SSF49562">
    <property type="entry name" value="C2 domain (Calcium/lipid-binding domain, CaLB)"/>
    <property type="match status" value="1"/>
</dbReference>
<dbReference type="Proteomes" id="UP000722791">
    <property type="component" value="Unassembled WGS sequence"/>
</dbReference>
<evidence type="ECO:0000259" key="2">
    <source>
        <dbReference type="Pfam" id="PF00168"/>
    </source>
</evidence>
<feature type="compositionally biased region" description="Low complexity" evidence="1">
    <location>
        <begin position="124"/>
        <end position="138"/>
    </location>
</feature>
<accession>A0A8J4GW26</accession>
<feature type="compositionally biased region" description="Polar residues" evidence="1">
    <location>
        <begin position="359"/>
        <end position="375"/>
    </location>
</feature>
<dbReference type="InterPro" id="IPR000008">
    <property type="entry name" value="C2_dom"/>
</dbReference>
<gene>
    <name evidence="3" type="ORF">Vretimale_18997</name>
</gene>
<feature type="region of interest" description="Disordered" evidence="1">
    <location>
        <begin position="61"/>
        <end position="106"/>
    </location>
</feature>
<sequence length="478" mass="49569">NHCDNEDAFPAPPSTIHQEHGCDAAERAVCVCYVGGGGNTGSGGNRFTGGIKVNGGWDCEPSCSPATGQPKQPTPLNQQQQQQQPPPPPPPQQQQQQQGQLQQRDHNPKRWALHSALLNPHMHNQGNDSPNPFNNNLNYLHSPQPHSAPGPDDPDSLGGGGCGGGGMAGDGNGNNVGGRLARGLSAGAAPAAAMPSPPPLASAAAAGAPKLALLRDNEPQPDAVSSDSAATTPPARLSRTAAIRRRSVAFSITPDQDEALARALEKARRMSDTANGSGDLVLSMMANRASLQEDRFGVDGAGGATPGNGPTLQRAISKGHIGSRRRSQNNIVLSNTELLNDLVDEALANRPDDCRRNRQSGTGIRTSSTAAQGNRQGEARGSGGNGNGGGGGSSVVDKSPTGGGGGGRLGTEQGLMLWTGNKSRVERARLAVRLLQATDLSRTKEDKQIDPYAVVSCEGKTYTSKAVMKSKDPYWTSS</sequence>
<feature type="region of interest" description="Disordered" evidence="1">
    <location>
        <begin position="218"/>
        <end position="239"/>
    </location>
</feature>
<dbReference type="Pfam" id="PF00168">
    <property type="entry name" value="C2"/>
    <property type="match status" value="1"/>
</dbReference>
<feature type="compositionally biased region" description="Low complexity" evidence="1">
    <location>
        <begin position="93"/>
        <end position="102"/>
    </location>
</feature>
<organism evidence="3 4">
    <name type="scientific">Volvox reticuliferus</name>
    <dbReference type="NCBI Taxonomy" id="1737510"/>
    <lineage>
        <taxon>Eukaryota</taxon>
        <taxon>Viridiplantae</taxon>
        <taxon>Chlorophyta</taxon>
        <taxon>core chlorophytes</taxon>
        <taxon>Chlorophyceae</taxon>
        <taxon>CS clade</taxon>
        <taxon>Chlamydomonadales</taxon>
        <taxon>Volvocaceae</taxon>
        <taxon>Volvox</taxon>
    </lineage>
</organism>
<proteinExistence type="predicted"/>